<sequence>MVKSAANGQDALDLLDIWTPDLIIADIMMPIMDGQELYEIIKESRALCAIPFIFLTAKKEPNLKQKSLLDGVDDFISKPFKAKELLELIQTKLARFERIKNNQNNLYIGEKKFFLHEVNTPINGIQGFIDLLLDGENSLGNEDRRTFHTAIKTSLVRLQRNMQNLFLYESIKNNEFEVTASANCDIEAVFQKAKAIVLKEYQIEDYKITYEIEKKDLKISAEHLNFIFTELIDNALKFSSEPKKIIVIGKTYNAKYYEIIIRDFGIGLTANELKKINAAEQFNREKKEQQGLGLGLYLSKTITKKLNGLFSIISEKNVGTTISIFLPPSLKNST</sequence>
<keyword evidence="8" id="KW-1185">Reference proteome</keyword>
<organism evidence="7 8">
    <name type="scientific">Flavobacterium segetis</name>
    <dbReference type="NCBI Taxonomy" id="271157"/>
    <lineage>
        <taxon>Bacteria</taxon>
        <taxon>Pseudomonadati</taxon>
        <taxon>Bacteroidota</taxon>
        <taxon>Flavobacteriia</taxon>
        <taxon>Flavobacteriales</taxon>
        <taxon>Flavobacteriaceae</taxon>
        <taxon>Flavobacterium</taxon>
    </lineage>
</organism>
<keyword evidence="3 4" id="KW-0597">Phosphoprotein</keyword>
<feature type="domain" description="Histidine kinase" evidence="5">
    <location>
        <begin position="113"/>
        <end position="330"/>
    </location>
</feature>
<evidence type="ECO:0000259" key="6">
    <source>
        <dbReference type="PROSITE" id="PS50110"/>
    </source>
</evidence>
<dbReference type="OrthoDB" id="9781208at2"/>
<dbReference type="SUPFAM" id="SSF52172">
    <property type="entry name" value="CheY-like"/>
    <property type="match status" value="1"/>
</dbReference>
<evidence type="ECO:0000313" key="8">
    <source>
        <dbReference type="Proteomes" id="UP000184036"/>
    </source>
</evidence>
<evidence type="ECO:0000256" key="3">
    <source>
        <dbReference type="ARBA" id="ARBA00022553"/>
    </source>
</evidence>
<comment type="catalytic activity">
    <reaction evidence="1">
        <text>ATP + protein L-histidine = ADP + protein N-phospho-L-histidine.</text>
        <dbReference type="EC" id="2.7.13.3"/>
    </reaction>
</comment>
<dbReference type="PANTHER" id="PTHR43547:SF2">
    <property type="entry name" value="HYBRID SIGNAL TRANSDUCTION HISTIDINE KINASE C"/>
    <property type="match status" value="1"/>
</dbReference>
<dbReference type="Pfam" id="PF00512">
    <property type="entry name" value="HisKA"/>
    <property type="match status" value="1"/>
</dbReference>
<feature type="domain" description="Response regulatory" evidence="6">
    <location>
        <begin position="1"/>
        <end position="93"/>
    </location>
</feature>
<dbReference type="AlphaFoldDB" id="A0A1M5H0C8"/>
<dbReference type="Gene3D" id="3.40.50.2300">
    <property type="match status" value="1"/>
</dbReference>
<evidence type="ECO:0000259" key="5">
    <source>
        <dbReference type="PROSITE" id="PS50109"/>
    </source>
</evidence>
<dbReference type="GO" id="GO:0000155">
    <property type="term" value="F:phosphorelay sensor kinase activity"/>
    <property type="evidence" value="ECO:0007669"/>
    <property type="project" value="InterPro"/>
</dbReference>
<dbReference type="PANTHER" id="PTHR43547">
    <property type="entry name" value="TWO-COMPONENT HISTIDINE KINASE"/>
    <property type="match status" value="1"/>
</dbReference>
<protein>
    <recommendedName>
        <fullName evidence="2">histidine kinase</fullName>
        <ecNumber evidence="2">2.7.13.3</ecNumber>
    </recommendedName>
</protein>
<dbReference type="SUPFAM" id="SSF47384">
    <property type="entry name" value="Homodimeric domain of signal transducing histidine kinase"/>
    <property type="match status" value="1"/>
</dbReference>
<proteinExistence type="predicted"/>
<dbReference type="PRINTS" id="PR00344">
    <property type="entry name" value="BCTRLSENSOR"/>
</dbReference>
<dbReference type="InterPro" id="IPR036097">
    <property type="entry name" value="HisK_dim/P_sf"/>
</dbReference>
<dbReference type="InterPro" id="IPR003661">
    <property type="entry name" value="HisK_dim/P_dom"/>
</dbReference>
<evidence type="ECO:0000256" key="1">
    <source>
        <dbReference type="ARBA" id="ARBA00000085"/>
    </source>
</evidence>
<dbReference type="CDD" id="cd00082">
    <property type="entry name" value="HisKA"/>
    <property type="match status" value="1"/>
</dbReference>
<evidence type="ECO:0000313" key="7">
    <source>
        <dbReference type="EMBL" id="SHG09420.1"/>
    </source>
</evidence>
<dbReference type="Pfam" id="PF00072">
    <property type="entry name" value="Response_reg"/>
    <property type="match status" value="1"/>
</dbReference>
<keyword evidence="7" id="KW-0808">Transferase</keyword>
<dbReference type="Proteomes" id="UP000184036">
    <property type="component" value="Unassembled WGS sequence"/>
</dbReference>
<dbReference type="InterPro" id="IPR011006">
    <property type="entry name" value="CheY-like_superfamily"/>
</dbReference>
<dbReference type="SUPFAM" id="SSF55874">
    <property type="entry name" value="ATPase domain of HSP90 chaperone/DNA topoisomerase II/histidine kinase"/>
    <property type="match status" value="1"/>
</dbReference>
<dbReference type="InterPro" id="IPR003594">
    <property type="entry name" value="HATPase_dom"/>
</dbReference>
<dbReference type="Gene3D" id="3.30.565.10">
    <property type="entry name" value="Histidine kinase-like ATPase, C-terminal domain"/>
    <property type="match status" value="1"/>
</dbReference>
<dbReference type="InterPro" id="IPR036890">
    <property type="entry name" value="HATPase_C_sf"/>
</dbReference>
<feature type="modified residue" description="4-aspartylphosphate" evidence="4">
    <location>
        <position position="26"/>
    </location>
</feature>
<dbReference type="InterPro" id="IPR005467">
    <property type="entry name" value="His_kinase_dom"/>
</dbReference>
<dbReference type="PROSITE" id="PS50110">
    <property type="entry name" value="RESPONSE_REGULATORY"/>
    <property type="match status" value="1"/>
</dbReference>
<dbReference type="PROSITE" id="PS50109">
    <property type="entry name" value="HIS_KIN"/>
    <property type="match status" value="1"/>
</dbReference>
<evidence type="ECO:0000256" key="2">
    <source>
        <dbReference type="ARBA" id="ARBA00012438"/>
    </source>
</evidence>
<dbReference type="EC" id="2.7.13.3" evidence="2"/>
<dbReference type="Gene3D" id="1.10.287.130">
    <property type="match status" value="1"/>
</dbReference>
<accession>A0A1M5H0C8</accession>
<dbReference type="EMBL" id="FQWE01000004">
    <property type="protein sequence ID" value="SHG09420.1"/>
    <property type="molecule type" value="Genomic_DNA"/>
</dbReference>
<dbReference type="SMART" id="SM00448">
    <property type="entry name" value="REC"/>
    <property type="match status" value="1"/>
</dbReference>
<dbReference type="SMART" id="SM00387">
    <property type="entry name" value="HATPase_c"/>
    <property type="match status" value="1"/>
</dbReference>
<dbReference type="STRING" id="271157.SAMN05444396_104281"/>
<keyword evidence="7" id="KW-0418">Kinase</keyword>
<dbReference type="CDD" id="cd00156">
    <property type="entry name" value="REC"/>
    <property type="match status" value="1"/>
</dbReference>
<name>A0A1M5H0C8_9FLAO</name>
<evidence type="ECO:0000256" key="4">
    <source>
        <dbReference type="PROSITE-ProRule" id="PRU00169"/>
    </source>
</evidence>
<reference evidence="8" key="1">
    <citation type="submission" date="2016-11" db="EMBL/GenBank/DDBJ databases">
        <authorList>
            <person name="Varghese N."/>
            <person name="Submissions S."/>
        </authorList>
    </citation>
    <scope>NUCLEOTIDE SEQUENCE [LARGE SCALE GENOMIC DNA]</scope>
    <source>
        <strain evidence="8">DSM 19741</strain>
    </source>
</reference>
<dbReference type="Pfam" id="PF02518">
    <property type="entry name" value="HATPase_c"/>
    <property type="match status" value="1"/>
</dbReference>
<gene>
    <name evidence="7" type="ORF">SAMN05444396_104281</name>
</gene>
<dbReference type="InterPro" id="IPR001789">
    <property type="entry name" value="Sig_transdc_resp-reg_receiver"/>
</dbReference>
<dbReference type="InterPro" id="IPR004358">
    <property type="entry name" value="Sig_transdc_His_kin-like_C"/>
</dbReference>